<feature type="compositionally biased region" description="Pro residues" evidence="3">
    <location>
        <begin position="519"/>
        <end position="531"/>
    </location>
</feature>
<dbReference type="Proteomes" id="UP000228380">
    <property type="component" value="Chromosome 9"/>
</dbReference>
<dbReference type="Pfam" id="PF04818">
    <property type="entry name" value="CID"/>
    <property type="match status" value="1"/>
</dbReference>
<evidence type="ECO:0000313" key="6">
    <source>
        <dbReference type="RefSeq" id="XP_008804097.2"/>
    </source>
</evidence>
<feature type="region of interest" description="Disordered" evidence="3">
    <location>
        <begin position="274"/>
        <end position="336"/>
    </location>
</feature>
<organism evidence="5 6">
    <name type="scientific">Phoenix dactylifera</name>
    <name type="common">Date palm</name>
    <dbReference type="NCBI Taxonomy" id="42345"/>
    <lineage>
        <taxon>Eukaryota</taxon>
        <taxon>Viridiplantae</taxon>
        <taxon>Streptophyta</taxon>
        <taxon>Embryophyta</taxon>
        <taxon>Tracheophyta</taxon>
        <taxon>Spermatophyta</taxon>
        <taxon>Magnoliopsida</taxon>
        <taxon>Liliopsida</taxon>
        <taxon>Arecaceae</taxon>
        <taxon>Coryphoideae</taxon>
        <taxon>Phoeniceae</taxon>
        <taxon>Phoenix</taxon>
    </lineage>
</organism>
<dbReference type="KEGG" id="pda:103717469"/>
<dbReference type="GO" id="GO:0005634">
    <property type="term" value="C:nucleus"/>
    <property type="evidence" value="ECO:0007669"/>
    <property type="project" value="UniProtKB-ARBA"/>
</dbReference>
<feature type="domain" description="CID" evidence="4">
    <location>
        <begin position="2"/>
        <end position="134"/>
    </location>
</feature>
<evidence type="ECO:0000313" key="5">
    <source>
        <dbReference type="Proteomes" id="UP000228380"/>
    </source>
</evidence>
<dbReference type="GO" id="GO:0031124">
    <property type="term" value="P:mRNA 3'-end processing"/>
    <property type="evidence" value="ECO:0007669"/>
    <property type="project" value="TreeGrafter"/>
</dbReference>
<keyword evidence="1" id="KW-0507">mRNA processing</keyword>
<feature type="compositionally biased region" description="Basic and acidic residues" evidence="3">
    <location>
        <begin position="373"/>
        <end position="388"/>
    </location>
</feature>
<dbReference type="FunFam" id="1.25.40.90:FF:000018">
    <property type="entry name" value="ENTH/VHS family protein isoform 1"/>
    <property type="match status" value="1"/>
</dbReference>
<feature type="region of interest" description="Disordered" evidence="3">
    <location>
        <begin position="510"/>
        <end position="531"/>
    </location>
</feature>
<dbReference type="Gene3D" id="1.25.40.90">
    <property type="match status" value="1"/>
</dbReference>
<gene>
    <name evidence="6 7" type="primary">LOC103717469</name>
</gene>
<dbReference type="RefSeq" id="XP_008804098.2">
    <property type="nucleotide sequence ID" value="XM_008805876.4"/>
</dbReference>
<dbReference type="GeneID" id="103717469"/>
<sequence length="531" mass="58661">MSGLFNGQILVEKLAKLNNSQQSIETLSHWCIFHRNNARQVVETWDRQFRCAPRDQRVSFLYLANDILQNSRRRGLEFINEFWRVLPGALNDVFENGGEFGRNTVLRLVDIWEERKVFGSRGQILKVELLGRNLENRNRNGKGISYKLKQPSAELLEKLMSGYGHVYDMDEDALFGKCQTAINFVEKVEKDLNSGNISETATVADLRVQHGILKECIEQLKAAESSRTTLLSHLREALHDQELKIEKIRNELQAAQSRYEQAGNIYQQLHGCNIRESPPEQTPKVSSSPFFDAPPGFTPKSSVGDGDKAPSTPVRCNQEAPLSNNDSSRTEEEHRKTAAASVAAKLAASTSSAQMLSYVLSSLASEGVVSQTVKEEYPSDNKRPKLENDVPSYMPPPQSEPQSQTQPPPPPFPHPDMLHQPPPPPSPPMSQLSPTVQPPLLPPRLPAASLPRVPPPPPTTAQLMQAAAGPMTAVPFGYSSAPPPLPIYPMVGMPPYPSMPNPYHGFQASDAVGGLFSQPPLPTAPPPMTRQ</sequence>
<reference evidence="6 7" key="2">
    <citation type="submission" date="2025-04" db="UniProtKB">
        <authorList>
            <consortium name="RefSeq"/>
        </authorList>
    </citation>
    <scope>IDENTIFICATION</scope>
    <source>
        <tissue evidence="6 7">Young leaves</tissue>
    </source>
</reference>
<feature type="coiled-coil region" evidence="2">
    <location>
        <begin position="231"/>
        <end position="265"/>
    </location>
</feature>
<evidence type="ECO:0000256" key="2">
    <source>
        <dbReference type="SAM" id="Coils"/>
    </source>
</evidence>
<dbReference type="GO" id="GO:0000993">
    <property type="term" value="F:RNA polymerase II complex binding"/>
    <property type="evidence" value="ECO:0007669"/>
    <property type="project" value="TreeGrafter"/>
</dbReference>
<dbReference type="OrthoDB" id="10069473at2759"/>
<proteinExistence type="predicted"/>
<dbReference type="RefSeq" id="XP_008804097.2">
    <property type="nucleotide sequence ID" value="XM_008805875.4"/>
</dbReference>
<dbReference type="PROSITE" id="PS51391">
    <property type="entry name" value="CID"/>
    <property type="match status" value="1"/>
</dbReference>
<protein>
    <submittedName>
        <fullName evidence="6 7">Regulation of nuclear pre-mRNA domain-containing protein 1B-like isoform X1</fullName>
    </submittedName>
</protein>
<feature type="region of interest" description="Disordered" evidence="3">
    <location>
        <begin position="370"/>
        <end position="464"/>
    </location>
</feature>
<keyword evidence="5" id="KW-1185">Reference proteome</keyword>
<dbReference type="CDD" id="cd16981">
    <property type="entry name" value="CID_RPRD_like"/>
    <property type="match status" value="1"/>
</dbReference>
<dbReference type="InterPro" id="IPR008942">
    <property type="entry name" value="ENTH_VHS"/>
</dbReference>
<dbReference type="InterPro" id="IPR006569">
    <property type="entry name" value="CID_dom"/>
</dbReference>
<dbReference type="AlphaFoldDB" id="A0A8B7CQD9"/>
<feature type="compositionally biased region" description="Pro residues" evidence="3">
    <location>
        <begin position="436"/>
        <end position="445"/>
    </location>
</feature>
<feature type="compositionally biased region" description="Pro residues" evidence="3">
    <location>
        <begin position="406"/>
        <end position="428"/>
    </location>
</feature>
<evidence type="ECO:0000259" key="4">
    <source>
        <dbReference type="PROSITE" id="PS51391"/>
    </source>
</evidence>
<dbReference type="SUPFAM" id="SSF48464">
    <property type="entry name" value="ENTH/VHS domain"/>
    <property type="match status" value="1"/>
</dbReference>
<keyword evidence="2" id="KW-0175">Coiled coil</keyword>
<evidence type="ECO:0000256" key="1">
    <source>
        <dbReference type="ARBA" id="ARBA00022664"/>
    </source>
</evidence>
<dbReference type="PANTHER" id="PTHR12460:SF23">
    <property type="entry name" value="ACTIN CYTOSKELETON-REGULATORY COMPLEX PROTEIN PAN1"/>
    <property type="match status" value="1"/>
</dbReference>
<dbReference type="SMART" id="SM00582">
    <property type="entry name" value="RPR"/>
    <property type="match status" value="1"/>
</dbReference>
<name>A0A8B7CQD9_PHODC</name>
<evidence type="ECO:0000256" key="3">
    <source>
        <dbReference type="SAM" id="MobiDB-lite"/>
    </source>
</evidence>
<evidence type="ECO:0000313" key="7">
    <source>
        <dbReference type="RefSeq" id="XP_008804098.2"/>
    </source>
</evidence>
<dbReference type="PANTHER" id="PTHR12460">
    <property type="entry name" value="CYCLIN-DEPENDENT KINASE INHIBITOR-RELATED PROTEIN"/>
    <property type="match status" value="1"/>
</dbReference>
<accession>A0A8B7CQD9</accession>
<reference evidence="5" key="1">
    <citation type="journal article" date="2019" name="Nat. Commun.">
        <title>Genome-wide association mapping of date palm fruit traits.</title>
        <authorList>
            <person name="Hazzouri K.M."/>
            <person name="Gros-Balthazard M."/>
            <person name="Flowers J.M."/>
            <person name="Copetti D."/>
            <person name="Lemansour A."/>
            <person name="Lebrun M."/>
            <person name="Masmoudi K."/>
            <person name="Ferrand S."/>
            <person name="Dhar M.I."/>
            <person name="Fresquez Z.A."/>
            <person name="Rosas U."/>
            <person name="Zhang J."/>
            <person name="Talag J."/>
            <person name="Lee S."/>
            <person name="Kudrna D."/>
            <person name="Powell R.F."/>
            <person name="Leitch I.J."/>
            <person name="Krueger R.R."/>
            <person name="Wing R.A."/>
            <person name="Amiri K.M.A."/>
            <person name="Purugganan M.D."/>
        </authorList>
    </citation>
    <scope>NUCLEOTIDE SEQUENCE [LARGE SCALE GENOMIC DNA]</scope>
    <source>
        <strain evidence="5">cv. Khalas</strain>
    </source>
</reference>